<keyword evidence="3" id="KW-0812">Transmembrane</keyword>
<dbReference type="PANTHER" id="PTHR45138">
    <property type="entry name" value="REGULATORY COMPONENTS OF SENSORY TRANSDUCTION SYSTEM"/>
    <property type="match status" value="1"/>
</dbReference>
<dbReference type="SUPFAM" id="SSF55073">
    <property type="entry name" value="Nucleotide cyclase"/>
    <property type="match status" value="1"/>
</dbReference>
<dbReference type="Pfam" id="PF07696">
    <property type="entry name" value="7TMR-DISMED2"/>
    <property type="match status" value="1"/>
</dbReference>
<dbReference type="RefSeq" id="WP_074769135.1">
    <property type="nucleotide sequence ID" value="NZ_FNWO01000011.1"/>
</dbReference>
<dbReference type="PANTHER" id="PTHR45138:SF9">
    <property type="entry name" value="DIGUANYLATE CYCLASE DGCM-RELATED"/>
    <property type="match status" value="1"/>
</dbReference>
<dbReference type="Pfam" id="PF00990">
    <property type="entry name" value="GGDEF"/>
    <property type="match status" value="1"/>
</dbReference>
<dbReference type="NCBIfam" id="TIGR00254">
    <property type="entry name" value="GGDEF"/>
    <property type="match status" value="1"/>
</dbReference>
<evidence type="ECO:0000256" key="4">
    <source>
        <dbReference type="SAM" id="SignalP"/>
    </source>
</evidence>
<accession>A0A1H6INW1</accession>
<organism evidence="6 7">
    <name type="scientific">Magnetospirillum fulvum</name>
    <name type="common">Rhodospirillum fulvum</name>
    <dbReference type="NCBI Taxonomy" id="1082"/>
    <lineage>
        <taxon>Bacteria</taxon>
        <taxon>Pseudomonadati</taxon>
        <taxon>Pseudomonadota</taxon>
        <taxon>Alphaproteobacteria</taxon>
        <taxon>Rhodospirillales</taxon>
        <taxon>Rhodospirillaceae</taxon>
        <taxon>Magnetospirillum</taxon>
    </lineage>
</organism>
<protein>
    <recommendedName>
        <fullName evidence="1">diguanylate cyclase</fullName>
        <ecNumber evidence="1">2.7.7.65</ecNumber>
    </recommendedName>
</protein>
<dbReference type="Gene3D" id="2.60.40.2380">
    <property type="match status" value="1"/>
</dbReference>
<dbReference type="SMART" id="SM00267">
    <property type="entry name" value="GGDEF"/>
    <property type="match status" value="1"/>
</dbReference>
<feature type="transmembrane region" description="Helical" evidence="3">
    <location>
        <begin position="321"/>
        <end position="342"/>
    </location>
</feature>
<dbReference type="InterPro" id="IPR000160">
    <property type="entry name" value="GGDEF_dom"/>
</dbReference>
<evidence type="ECO:0000256" key="2">
    <source>
        <dbReference type="ARBA" id="ARBA00034247"/>
    </source>
</evidence>
<feature type="transmembrane region" description="Helical" evidence="3">
    <location>
        <begin position="170"/>
        <end position="191"/>
    </location>
</feature>
<dbReference type="Gene3D" id="3.30.70.270">
    <property type="match status" value="1"/>
</dbReference>
<dbReference type="InterPro" id="IPR043128">
    <property type="entry name" value="Rev_trsase/Diguanyl_cyclase"/>
</dbReference>
<dbReference type="AlphaFoldDB" id="A0A1H6INW1"/>
<keyword evidence="7" id="KW-1185">Reference proteome</keyword>
<dbReference type="InterPro" id="IPR029787">
    <property type="entry name" value="Nucleotide_cyclase"/>
</dbReference>
<feature type="transmembrane region" description="Helical" evidence="3">
    <location>
        <begin position="266"/>
        <end position="285"/>
    </location>
</feature>
<keyword evidence="3" id="KW-1133">Transmembrane helix</keyword>
<dbReference type="Proteomes" id="UP000182983">
    <property type="component" value="Unassembled WGS sequence"/>
</dbReference>
<feature type="signal peptide" evidence="4">
    <location>
        <begin position="1"/>
        <end position="22"/>
    </location>
</feature>
<dbReference type="OrthoDB" id="9812260at2"/>
<dbReference type="InterPro" id="IPR050469">
    <property type="entry name" value="Diguanylate_Cyclase"/>
</dbReference>
<dbReference type="EMBL" id="FNWO01000011">
    <property type="protein sequence ID" value="SEH48260.1"/>
    <property type="molecule type" value="Genomic_DNA"/>
</dbReference>
<keyword evidence="3" id="KW-0472">Membrane</keyword>
<dbReference type="GO" id="GO:0052621">
    <property type="term" value="F:diguanylate cyclase activity"/>
    <property type="evidence" value="ECO:0007669"/>
    <property type="project" value="UniProtKB-EC"/>
</dbReference>
<evidence type="ECO:0000256" key="1">
    <source>
        <dbReference type="ARBA" id="ARBA00012528"/>
    </source>
</evidence>
<feature type="transmembrane region" description="Helical" evidence="3">
    <location>
        <begin position="354"/>
        <end position="374"/>
    </location>
</feature>
<dbReference type="PROSITE" id="PS50887">
    <property type="entry name" value="GGDEF"/>
    <property type="match status" value="1"/>
</dbReference>
<keyword evidence="4" id="KW-0732">Signal</keyword>
<sequence length="574" mass="64840">MKSLFLIVALLLGCLLAAPANANDLIAERAIRADVTETLTIDDIVAGAATDFKPAEIIRFRGSPQWIRLRVRAPAEGSKVVLFIRPTYLNDVRLYQADPSAPNGWTTRMTGSDYPYGERDRRRISLGFVINVSAPEETVYFRIESRHRTILNIEALTPLEAEQKDFDRDLLFVFFVTTMTTLLLWAIHSYFLDRQKVFALFALHQLVYTLFGISVTGYVAPLLPPQLSGQTDTIGGVVYILIGLTMTLFCRELFKPYSPPRAIRWGFWALIALFSLNCTAFLAGYKAPATLSNTIATKLMLIYFVIASFHLRTEGTPRRVVIQVMFASILINNMAFWIPTYLDLNVTVFKWSGIQVLFVDGFLIACLFAVMAYVRARAVRREAVEAAQALAIINRNLQQEIERKDQAQTEARTDFLTGLFNRRHFFELAQRELDRSIRYRQPFTLLMIDIDHFKQINDTWGHSFGDEVLRTVAWILRDTLRSVDIFGRTGGEEFAAVIVESSEADAVEIAHRVRAAVEANPLTAPDGTTIQVTVSIGITHLRGRMVGFDRVMNEADQAMYAAKKTGRNRIMVNA</sequence>
<dbReference type="CDD" id="cd01949">
    <property type="entry name" value="GGDEF"/>
    <property type="match status" value="1"/>
</dbReference>
<feature type="transmembrane region" description="Helical" evidence="3">
    <location>
        <begin position="198"/>
        <end position="221"/>
    </location>
</feature>
<dbReference type="InterPro" id="IPR011622">
    <property type="entry name" value="7TMR_DISM_rcpt_extracell_dom2"/>
</dbReference>
<evidence type="ECO:0000259" key="5">
    <source>
        <dbReference type="PROSITE" id="PS50887"/>
    </source>
</evidence>
<name>A0A1H6INW1_MAGFU</name>
<gene>
    <name evidence="6" type="ORF">SAMN04244559_02535</name>
</gene>
<dbReference type="EC" id="2.7.7.65" evidence="1"/>
<comment type="catalytic activity">
    <reaction evidence="2">
        <text>2 GTP = 3',3'-c-di-GMP + 2 diphosphate</text>
        <dbReference type="Rhea" id="RHEA:24898"/>
        <dbReference type="ChEBI" id="CHEBI:33019"/>
        <dbReference type="ChEBI" id="CHEBI:37565"/>
        <dbReference type="ChEBI" id="CHEBI:58805"/>
        <dbReference type="EC" id="2.7.7.65"/>
    </reaction>
</comment>
<feature type="transmembrane region" description="Helical" evidence="3">
    <location>
        <begin position="233"/>
        <end position="254"/>
    </location>
</feature>
<feature type="chain" id="PRO_5010216535" description="diguanylate cyclase" evidence="4">
    <location>
        <begin position="23"/>
        <end position="574"/>
    </location>
</feature>
<feature type="transmembrane region" description="Helical" evidence="3">
    <location>
        <begin position="291"/>
        <end position="309"/>
    </location>
</feature>
<reference evidence="7" key="1">
    <citation type="submission" date="2016-10" db="EMBL/GenBank/DDBJ databases">
        <authorList>
            <person name="Varghese N."/>
            <person name="Submissions S."/>
        </authorList>
    </citation>
    <scope>NUCLEOTIDE SEQUENCE [LARGE SCALE GENOMIC DNA]</scope>
    <source>
        <strain evidence="7">DSM 13234</strain>
    </source>
</reference>
<feature type="domain" description="GGDEF" evidence="5">
    <location>
        <begin position="441"/>
        <end position="574"/>
    </location>
</feature>
<evidence type="ECO:0000256" key="3">
    <source>
        <dbReference type="SAM" id="Phobius"/>
    </source>
</evidence>
<evidence type="ECO:0000313" key="7">
    <source>
        <dbReference type="Proteomes" id="UP000182983"/>
    </source>
</evidence>
<dbReference type="FunFam" id="3.30.70.270:FF:000001">
    <property type="entry name" value="Diguanylate cyclase domain protein"/>
    <property type="match status" value="1"/>
</dbReference>
<proteinExistence type="predicted"/>
<evidence type="ECO:0000313" key="6">
    <source>
        <dbReference type="EMBL" id="SEH48260.1"/>
    </source>
</evidence>